<keyword evidence="2 6" id="KW-0812">Transmembrane</keyword>
<feature type="transmembrane region" description="Helical" evidence="6">
    <location>
        <begin position="21"/>
        <end position="42"/>
    </location>
</feature>
<feature type="transmembrane region" description="Helical" evidence="6">
    <location>
        <begin position="356"/>
        <end position="375"/>
    </location>
</feature>
<dbReference type="InterPro" id="IPR020846">
    <property type="entry name" value="MFS_dom"/>
</dbReference>
<dbReference type="EMBL" id="MU001514">
    <property type="protein sequence ID" value="KAF2437997.1"/>
    <property type="molecule type" value="Genomic_DNA"/>
</dbReference>
<evidence type="ECO:0000256" key="4">
    <source>
        <dbReference type="ARBA" id="ARBA00023136"/>
    </source>
</evidence>
<dbReference type="PROSITE" id="PS50850">
    <property type="entry name" value="MFS"/>
    <property type="match status" value="1"/>
</dbReference>
<dbReference type="AlphaFoldDB" id="A0A9P4P691"/>
<feature type="transmembrane region" description="Helical" evidence="6">
    <location>
        <begin position="182"/>
        <end position="202"/>
    </location>
</feature>
<feature type="transmembrane region" description="Helical" evidence="6">
    <location>
        <begin position="116"/>
        <end position="139"/>
    </location>
</feature>
<dbReference type="Gene3D" id="1.20.1720.10">
    <property type="entry name" value="Multidrug resistance protein D"/>
    <property type="match status" value="1"/>
</dbReference>
<feature type="transmembrane region" description="Helical" evidence="6">
    <location>
        <begin position="151"/>
        <end position="170"/>
    </location>
</feature>
<dbReference type="GO" id="GO:0016020">
    <property type="term" value="C:membrane"/>
    <property type="evidence" value="ECO:0007669"/>
    <property type="project" value="UniProtKB-SubCell"/>
</dbReference>
<keyword evidence="9" id="KW-1185">Reference proteome</keyword>
<feature type="transmembrane region" description="Helical" evidence="6">
    <location>
        <begin position="62"/>
        <end position="81"/>
    </location>
</feature>
<evidence type="ECO:0000256" key="6">
    <source>
        <dbReference type="SAM" id="Phobius"/>
    </source>
</evidence>
<comment type="subcellular location">
    <subcellularLocation>
        <location evidence="1">Membrane</location>
        <topology evidence="1">Multi-pass membrane protein</topology>
    </subcellularLocation>
</comment>
<organism evidence="8 9">
    <name type="scientific">Karstenula rhodostoma CBS 690.94</name>
    <dbReference type="NCBI Taxonomy" id="1392251"/>
    <lineage>
        <taxon>Eukaryota</taxon>
        <taxon>Fungi</taxon>
        <taxon>Dikarya</taxon>
        <taxon>Ascomycota</taxon>
        <taxon>Pezizomycotina</taxon>
        <taxon>Dothideomycetes</taxon>
        <taxon>Pleosporomycetidae</taxon>
        <taxon>Pleosporales</taxon>
        <taxon>Massarineae</taxon>
        <taxon>Didymosphaeriaceae</taxon>
        <taxon>Karstenula</taxon>
    </lineage>
</organism>
<evidence type="ECO:0000256" key="1">
    <source>
        <dbReference type="ARBA" id="ARBA00004141"/>
    </source>
</evidence>
<feature type="transmembrane region" description="Helical" evidence="6">
    <location>
        <begin position="381"/>
        <end position="403"/>
    </location>
</feature>
<feature type="domain" description="Major facilitator superfamily (MFS) profile" evidence="7">
    <location>
        <begin position="19"/>
        <end position="479"/>
    </location>
</feature>
<dbReference type="GO" id="GO:0022857">
    <property type="term" value="F:transmembrane transporter activity"/>
    <property type="evidence" value="ECO:0007669"/>
    <property type="project" value="InterPro"/>
</dbReference>
<dbReference type="Pfam" id="PF07690">
    <property type="entry name" value="MFS_1"/>
    <property type="match status" value="1"/>
</dbReference>
<feature type="transmembrane region" description="Helical" evidence="6">
    <location>
        <begin position="456"/>
        <end position="475"/>
    </location>
</feature>
<dbReference type="OrthoDB" id="2130629at2759"/>
<evidence type="ECO:0000256" key="3">
    <source>
        <dbReference type="ARBA" id="ARBA00022989"/>
    </source>
</evidence>
<feature type="transmembrane region" description="Helical" evidence="6">
    <location>
        <begin position="222"/>
        <end position="239"/>
    </location>
</feature>
<comment type="caution">
    <text evidence="8">The sequence shown here is derived from an EMBL/GenBank/DDBJ whole genome shotgun (WGS) entry which is preliminary data.</text>
</comment>
<proteinExistence type="predicted"/>
<feature type="transmembrane region" description="Helical" evidence="6">
    <location>
        <begin position="294"/>
        <end position="315"/>
    </location>
</feature>
<reference evidence="8" key="1">
    <citation type="journal article" date="2020" name="Stud. Mycol.">
        <title>101 Dothideomycetes genomes: a test case for predicting lifestyles and emergence of pathogens.</title>
        <authorList>
            <person name="Haridas S."/>
            <person name="Albert R."/>
            <person name="Binder M."/>
            <person name="Bloem J."/>
            <person name="Labutti K."/>
            <person name="Salamov A."/>
            <person name="Andreopoulos B."/>
            <person name="Baker S."/>
            <person name="Barry K."/>
            <person name="Bills G."/>
            <person name="Bluhm B."/>
            <person name="Cannon C."/>
            <person name="Castanera R."/>
            <person name="Culley D."/>
            <person name="Daum C."/>
            <person name="Ezra D."/>
            <person name="Gonzalez J."/>
            <person name="Henrissat B."/>
            <person name="Kuo A."/>
            <person name="Liang C."/>
            <person name="Lipzen A."/>
            <person name="Lutzoni F."/>
            <person name="Magnuson J."/>
            <person name="Mondo S."/>
            <person name="Nolan M."/>
            <person name="Ohm R."/>
            <person name="Pangilinan J."/>
            <person name="Park H.-J."/>
            <person name="Ramirez L."/>
            <person name="Alfaro M."/>
            <person name="Sun H."/>
            <person name="Tritt A."/>
            <person name="Yoshinaga Y."/>
            <person name="Zwiers L.-H."/>
            <person name="Turgeon B."/>
            <person name="Goodwin S."/>
            <person name="Spatafora J."/>
            <person name="Crous P."/>
            <person name="Grigoriev I."/>
        </authorList>
    </citation>
    <scope>NUCLEOTIDE SEQUENCE</scope>
    <source>
        <strain evidence="8">CBS 690.94</strain>
    </source>
</reference>
<protein>
    <submittedName>
        <fullName evidence="8">MFS general substrate transporter</fullName>
    </submittedName>
</protein>
<gene>
    <name evidence="8" type="ORF">P171DRAFT_467595</name>
</gene>
<accession>A0A9P4P691</accession>
<name>A0A9P4P691_9PLEO</name>
<evidence type="ECO:0000313" key="8">
    <source>
        <dbReference type="EMBL" id="KAF2437997.1"/>
    </source>
</evidence>
<keyword evidence="4 6" id="KW-0472">Membrane</keyword>
<keyword evidence="3 6" id="KW-1133">Transmembrane helix</keyword>
<feature type="transmembrane region" description="Helical" evidence="6">
    <location>
        <begin position="327"/>
        <end position="349"/>
    </location>
</feature>
<evidence type="ECO:0000256" key="5">
    <source>
        <dbReference type="SAM" id="MobiDB-lite"/>
    </source>
</evidence>
<sequence>MDNPEYVDRLGRQRPKKFKTLASEVGFCFSIMTSQIMAEYFISGFNVIIPALVKDLDIPPAATIWPASAFALTAGSSLLIFGRLCDKYGGFIVYSLGLLWSLTWSLIAGFSRNQLMLVFCRALQGFGPAAFLSSGIMLLGSSYRPGPRKNLVFSIYGGCAPIGFFSGIFVSGLSGQYLNWRWYFWIGAILTSISLATALIYVQSDFQSTRQANADQHVEMDWLGAACLFSGLILVFFAVNDCAHAPHGWRTSYILVCFILGMFVLGAAAYVEGWVAKQPLLPASLFRVPQMKPFILALFFSYGVLGTWLLYTTLYAENIMGAQPLQLVAWFVPFALGGIVLSALGGYVLHLVHGTILLVISGLAWVLAPLLFAIAPQGATYWAYTLPAMICGTLGIDITYNIANIFITTKLPDQEGLAGAVCNSVLFLGVSFFLGFADLTAQQTESQGMRKSYKAVFWYAVGCASVSVILLLGFVNIERAKSEVREGDEAEGEGSEGHVEMARAGQE</sequence>
<dbReference type="InterPro" id="IPR036259">
    <property type="entry name" value="MFS_trans_sf"/>
</dbReference>
<dbReference type="Proteomes" id="UP000799764">
    <property type="component" value="Unassembled WGS sequence"/>
</dbReference>
<feature type="region of interest" description="Disordered" evidence="5">
    <location>
        <begin position="485"/>
        <end position="507"/>
    </location>
</feature>
<evidence type="ECO:0000313" key="9">
    <source>
        <dbReference type="Proteomes" id="UP000799764"/>
    </source>
</evidence>
<feature type="transmembrane region" description="Helical" evidence="6">
    <location>
        <begin position="88"/>
        <end position="110"/>
    </location>
</feature>
<evidence type="ECO:0000259" key="7">
    <source>
        <dbReference type="PROSITE" id="PS50850"/>
    </source>
</evidence>
<feature type="transmembrane region" description="Helical" evidence="6">
    <location>
        <begin position="415"/>
        <end position="436"/>
    </location>
</feature>
<dbReference type="SUPFAM" id="SSF103473">
    <property type="entry name" value="MFS general substrate transporter"/>
    <property type="match status" value="1"/>
</dbReference>
<dbReference type="Gene3D" id="1.20.1250.20">
    <property type="entry name" value="MFS general substrate transporter like domains"/>
    <property type="match status" value="1"/>
</dbReference>
<feature type="compositionally biased region" description="Basic and acidic residues" evidence="5">
    <location>
        <begin position="495"/>
        <end position="507"/>
    </location>
</feature>
<evidence type="ECO:0000256" key="2">
    <source>
        <dbReference type="ARBA" id="ARBA00022692"/>
    </source>
</evidence>
<dbReference type="PANTHER" id="PTHR42718">
    <property type="entry name" value="MAJOR FACILITATOR SUPERFAMILY MULTIDRUG TRANSPORTER MFSC"/>
    <property type="match status" value="1"/>
</dbReference>
<feature type="transmembrane region" description="Helical" evidence="6">
    <location>
        <begin position="251"/>
        <end position="273"/>
    </location>
</feature>
<dbReference type="PANTHER" id="PTHR42718:SF36">
    <property type="entry name" value="MULTIDRUG TRANSPORTER, PUTATIVE (AFU_ORTHOLOGUE AFUA_4G13820)-RELATED"/>
    <property type="match status" value="1"/>
</dbReference>
<dbReference type="InterPro" id="IPR011701">
    <property type="entry name" value="MFS"/>
</dbReference>